<organism evidence="2 3">
    <name type="scientific">Anaerotruncus colihominis</name>
    <dbReference type="NCBI Taxonomy" id="169435"/>
    <lineage>
        <taxon>Bacteria</taxon>
        <taxon>Bacillati</taxon>
        <taxon>Bacillota</taxon>
        <taxon>Clostridia</taxon>
        <taxon>Eubacteriales</taxon>
        <taxon>Oscillospiraceae</taxon>
        <taxon>Anaerotruncus</taxon>
    </lineage>
</organism>
<protein>
    <submittedName>
        <fullName evidence="2">Acid phosphatase</fullName>
    </submittedName>
</protein>
<dbReference type="InterPro" id="IPR003832">
    <property type="entry name" value="DUF212"/>
</dbReference>
<dbReference type="Proteomes" id="UP000196386">
    <property type="component" value="Unassembled WGS sequence"/>
</dbReference>
<evidence type="ECO:0000256" key="1">
    <source>
        <dbReference type="SAM" id="Phobius"/>
    </source>
</evidence>
<reference evidence="3" key="1">
    <citation type="submission" date="2017-04" db="EMBL/GenBank/DDBJ databases">
        <title>Function of individual gut microbiota members based on whole genome sequencing of pure cultures obtained from chicken caecum.</title>
        <authorList>
            <person name="Medvecky M."/>
            <person name="Cejkova D."/>
            <person name="Polansky O."/>
            <person name="Karasova D."/>
            <person name="Kubasova T."/>
            <person name="Cizek A."/>
            <person name="Rychlik I."/>
        </authorList>
    </citation>
    <scope>NUCLEOTIDE SEQUENCE [LARGE SCALE GENOMIC DNA]</scope>
    <source>
        <strain evidence="3">An175</strain>
    </source>
</reference>
<keyword evidence="1" id="KW-1133">Transmembrane helix</keyword>
<comment type="caution">
    <text evidence="2">The sequence shown here is derived from an EMBL/GenBank/DDBJ whole genome shotgun (WGS) entry which is preliminary data.</text>
</comment>
<proteinExistence type="predicted"/>
<feature type="transmembrane region" description="Helical" evidence="1">
    <location>
        <begin position="19"/>
        <end position="40"/>
    </location>
</feature>
<feature type="transmembrane region" description="Helical" evidence="1">
    <location>
        <begin position="155"/>
        <end position="173"/>
    </location>
</feature>
<keyword evidence="1" id="KW-0472">Membrane</keyword>
<evidence type="ECO:0000313" key="2">
    <source>
        <dbReference type="EMBL" id="OUP71012.1"/>
    </source>
</evidence>
<dbReference type="PANTHER" id="PTHR31446:SF29">
    <property type="entry name" value="ACID PHOSPHATASE_VANADIUM-DEPENDENT HALOPEROXIDASE-RELATED PROTEIN"/>
    <property type="match status" value="1"/>
</dbReference>
<gene>
    <name evidence="2" type="ORF">B5F11_02800</name>
</gene>
<dbReference type="PANTHER" id="PTHR31446">
    <property type="entry name" value="ACID PHOSPHATASE/VANADIUM-DEPENDENT HALOPEROXIDASE-RELATED PROTEIN"/>
    <property type="match status" value="1"/>
</dbReference>
<dbReference type="EMBL" id="NFKP01000002">
    <property type="protein sequence ID" value="OUP71012.1"/>
    <property type="molecule type" value="Genomic_DNA"/>
</dbReference>
<keyword evidence="1" id="KW-0812">Transmembrane</keyword>
<sequence>MAQNREANMNPLKVLVSNYVIDVGFLAWFAAQLLKTILAYIPSRRINWERMVGSGGMPSSHSALVCAIAVGVAKKAGYAAPEFAIAIALAAIVMYDAMGVRRAAGEQAKVLNKIVIDFKEMFQMLREEVDALARGAEEGEGEEKRLKEFLGHTPLEVLCGALLGILIAALIPAF</sequence>
<name>A0A1Y4MVS5_9FIRM</name>
<feature type="transmembrane region" description="Helical" evidence="1">
    <location>
        <begin position="52"/>
        <end position="72"/>
    </location>
</feature>
<evidence type="ECO:0000313" key="3">
    <source>
        <dbReference type="Proteomes" id="UP000196386"/>
    </source>
</evidence>
<dbReference type="AlphaFoldDB" id="A0A1Y4MVS5"/>
<accession>A0A1Y4MVS5</accession>
<feature type="transmembrane region" description="Helical" evidence="1">
    <location>
        <begin position="78"/>
        <end position="95"/>
    </location>
</feature>
<dbReference type="Pfam" id="PF02681">
    <property type="entry name" value="DUF212"/>
    <property type="match status" value="1"/>
</dbReference>